<dbReference type="GO" id="GO:0009279">
    <property type="term" value="C:cell outer membrane"/>
    <property type="evidence" value="ECO:0007669"/>
    <property type="project" value="UniProtKB-SubCell"/>
</dbReference>
<reference evidence="12 13" key="1">
    <citation type="submission" date="2019-02" db="EMBL/GenBank/DDBJ databases">
        <title>Genomic Encyclopedia of Type Strains, Phase IV (KMG-IV): sequencing the most valuable type-strain genomes for metagenomic binning, comparative biology and taxonomic classification.</title>
        <authorList>
            <person name="Goeker M."/>
        </authorList>
    </citation>
    <scope>NUCLEOTIDE SEQUENCE [LARGE SCALE GENOMIC DNA]</scope>
    <source>
        <strain evidence="12 13">DSM 16618</strain>
    </source>
</reference>
<dbReference type="GO" id="GO:0046819">
    <property type="term" value="P:protein secretion by the type V secretion system"/>
    <property type="evidence" value="ECO:0007669"/>
    <property type="project" value="TreeGrafter"/>
</dbReference>
<name>A0A4Q7MF60_9BURK</name>
<evidence type="ECO:0000313" key="12">
    <source>
        <dbReference type="EMBL" id="RZS66796.1"/>
    </source>
</evidence>
<evidence type="ECO:0000259" key="9">
    <source>
        <dbReference type="Pfam" id="PF03865"/>
    </source>
</evidence>
<dbReference type="InterPro" id="IPR027282">
    <property type="entry name" value="TPS"/>
</dbReference>
<dbReference type="PANTHER" id="PTHR34597">
    <property type="entry name" value="SLR1661 PROTEIN"/>
    <property type="match status" value="1"/>
</dbReference>
<protein>
    <submittedName>
        <fullName evidence="12">Hemolysin activation/secretion protein</fullName>
    </submittedName>
</protein>
<dbReference type="GO" id="GO:0098046">
    <property type="term" value="C:type V protein secretion system complex"/>
    <property type="evidence" value="ECO:0007669"/>
    <property type="project" value="TreeGrafter"/>
</dbReference>
<dbReference type="Pfam" id="PF03865">
    <property type="entry name" value="ShlB"/>
    <property type="match status" value="1"/>
</dbReference>
<gene>
    <name evidence="12" type="ORF">EV679_2955</name>
</gene>
<feature type="compositionally biased region" description="Basic and acidic residues" evidence="8">
    <location>
        <begin position="22"/>
        <end position="34"/>
    </location>
</feature>
<comment type="caution">
    <text evidence="12">The sequence shown here is derived from an EMBL/GenBank/DDBJ whole genome shotgun (WGS) entry which is preliminary data.</text>
</comment>
<dbReference type="AlphaFoldDB" id="A0A4Q7MF60"/>
<dbReference type="InterPro" id="IPR005565">
    <property type="entry name" value="Hemolysn_activator_HlyB_C"/>
</dbReference>
<evidence type="ECO:0000256" key="6">
    <source>
        <dbReference type="ARBA" id="ARBA00023136"/>
    </source>
</evidence>
<keyword evidence="5" id="KW-0406">Ion transport</keyword>
<dbReference type="InterPro" id="IPR013686">
    <property type="entry name" value="Polypept-transport_assoc_ShlB"/>
</dbReference>
<sequence length="562" mass="62521">MAALFSCLVLSQQLPDPSQELQRQEERQRERQRQLEQTPTVRLETPIATPSDYDALLPHDETPCFPISTILLQGDTDHTFTALPSHSGITPSGLSDPAMGRCLGTEGIRLVVSRMQHALVEQGFITTHLFLKSQDLTNSVLIIDIIPGRIHNIILSSDSYRPISLWSAMPARPGDLLNLRDIEQGLENLRRLPSVDANIAIAAAQDTNADGYSDLIVAYAQERPIRLSVSLDDGGSNATGKYQGSLTLAYDNWWSLGDLLHINLGHDLGGGDLGAKSSRNLNTHYSFPWRNWLASFNYSRNDYRQNISGANQNYLYQGNSRQTQIQLSRMIWRNARHRVSLHAKAFQRRSSNYIDDTEIKVQRRRTGGWELGINHRAFLGNATTDVTLSFRRGTGAFGAIPAPEQNFGEGTARFKIINADATLHLPWRWGNQLFQYSATWRAQWNRTPLAPNERFSIGGRYSVRGFDGEYSLMADRGWLLRNELAISLGAGLHQAYGGLDFGAVSGPSSEWLSGRHLAGAVLGLRGNQSGLLYDLFVGVPLHKPPHMQTANVTAGFSLDYPF</sequence>
<comment type="similarity">
    <text evidence="2">Belongs to the TPS (TC 1.B.20) family.</text>
</comment>
<feature type="region of interest" description="Disordered" evidence="8">
    <location>
        <begin position="16"/>
        <end position="39"/>
    </location>
</feature>
<evidence type="ECO:0000313" key="13">
    <source>
        <dbReference type="Proteomes" id="UP000292039"/>
    </source>
</evidence>
<dbReference type="Pfam" id="PF08479">
    <property type="entry name" value="POTRA_2"/>
    <property type="match status" value="1"/>
</dbReference>
<keyword evidence="5" id="KW-0813">Transport</keyword>
<feature type="domain" description="Polypeptide-transport-associated ShlB-type" evidence="10">
    <location>
        <begin position="94"/>
        <end position="148"/>
    </location>
</feature>
<proteinExistence type="inferred from homology"/>
<evidence type="ECO:0000259" key="10">
    <source>
        <dbReference type="Pfam" id="PF08479"/>
    </source>
</evidence>
<dbReference type="InterPro" id="IPR035251">
    <property type="entry name" value="ShlB_POTRA"/>
</dbReference>
<accession>A0A4Q7MF60</accession>
<evidence type="ECO:0000256" key="5">
    <source>
        <dbReference type="ARBA" id="ARBA00023065"/>
    </source>
</evidence>
<dbReference type="Gene3D" id="2.40.160.50">
    <property type="entry name" value="membrane protein fhac: a member of the omp85/tpsb transporter family"/>
    <property type="match status" value="1"/>
</dbReference>
<dbReference type="Proteomes" id="UP000292039">
    <property type="component" value="Unassembled WGS sequence"/>
</dbReference>
<evidence type="ECO:0000256" key="3">
    <source>
        <dbReference type="ARBA" id="ARBA00022452"/>
    </source>
</evidence>
<keyword evidence="7" id="KW-0998">Cell outer membrane</keyword>
<keyword evidence="4" id="KW-0812">Transmembrane</keyword>
<comment type="subcellular location">
    <subcellularLocation>
        <location evidence="1">Cell outer membrane</location>
    </subcellularLocation>
</comment>
<dbReference type="PANTHER" id="PTHR34597:SF3">
    <property type="entry name" value="OUTER MEMBRANE TRANSPORTER CDIB"/>
    <property type="match status" value="1"/>
</dbReference>
<dbReference type="EMBL" id="SGWZ01000005">
    <property type="protein sequence ID" value="RZS66796.1"/>
    <property type="molecule type" value="Genomic_DNA"/>
</dbReference>
<dbReference type="PIRSF" id="PIRSF029745">
    <property type="entry name" value="FhaC"/>
    <property type="match status" value="1"/>
</dbReference>
<evidence type="ECO:0000256" key="8">
    <source>
        <dbReference type="SAM" id="MobiDB-lite"/>
    </source>
</evidence>
<dbReference type="Gene3D" id="3.10.20.310">
    <property type="entry name" value="membrane protein fhac"/>
    <property type="match status" value="1"/>
</dbReference>
<dbReference type="GO" id="GO:0006811">
    <property type="term" value="P:monoatomic ion transport"/>
    <property type="evidence" value="ECO:0007669"/>
    <property type="project" value="UniProtKB-KW"/>
</dbReference>
<keyword evidence="6" id="KW-0472">Membrane</keyword>
<evidence type="ECO:0000256" key="1">
    <source>
        <dbReference type="ARBA" id="ARBA00004442"/>
    </source>
</evidence>
<evidence type="ECO:0000256" key="7">
    <source>
        <dbReference type="ARBA" id="ARBA00023237"/>
    </source>
</evidence>
<dbReference type="GO" id="GO:0008320">
    <property type="term" value="F:protein transmembrane transporter activity"/>
    <property type="evidence" value="ECO:0007669"/>
    <property type="project" value="TreeGrafter"/>
</dbReference>
<evidence type="ECO:0000256" key="4">
    <source>
        <dbReference type="ARBA" id="ARBA00022692"/>
    </source>
</evidence>
<organism evidence="12 13">
    <name type="scientific">Kerstersia gyiorum</name>
    <dbReference type="NCBI Taxonomy" id="206506"/>
    <lineage>
        <taxon>Bacteria</taxon>
        <taxon>Pseudomonadati</taxon>
        <taxon>Pseudomonadota</taxon>
        <taxon>Betaproteobacteria</taxon>
        <taxon>Burkholderiales</taxon>
        <taxon>Alcaligenaceae</taxon>
        <taxon>Kerstersia</taxon>
    </lineage>
</organism>
<dbReference type="InterPro" id="IPR051544">
    <property type="entry name" value="TPS_OM_transporter"/>
</dbReference>
<evidence type="ECO:0000259" key="11">
    <source>
        <dbReference type="Pfam" id="PF17287"/>
    </source>
</evidence>
<feature type="domain" description="Haemolysin activator HlyB C-terminal" evidence="9">
    <location>
        <begin position="211"/>
        <end position="526"/>
    </location>
</feature>
<evidence type="ECO:0000256" key="2">
    <source>
        <dbReference type="ARBA" id="ARBA00009055"/>
    </source>
</evidence>
<keyword evidence="3" id="KW-1134">Transmembrane beta strand</keyword>
<dbReference type="FunFam" id="2.40.160.50:FF:000009">
    <property type="entry name" value="Putative hemolysin activator protein"/>
    <property type="match status" value="1"/>
</dbReference>
<dbReference type="Pfam" id="PF17287">
    <property type="entry name" value="POTRA_3"/>
    <property type="match status" value="1"/>
</dbReference>
<feature type="domain" description="ShlB POTRA" evidence="11">
    <location>
        <begin position="149"/>
        <end position="202"/>
    </location>
</feature>